<name>A0ABS7YEQ5_9BURK</name>
<evidence type="ECO:0000313" key="4">
    <source>
        <dbReference type="EMBL" id="MCA1858191.1"/>
    </source>
</evidence>
<organism evidence="4 5">
    <name type="scientific">Massilia hydrophila</name>
    <dbReference type="NCBI Taxonomy" id="3044279"/>
    <lineage>
        <taxon>Bacteria</taxon>
        <taxon>Pseudomonadati</taxon>
        <taxon>Pseudomonadota</taxon>
        <taxon>Betaproteobacteria</taxon>
        <taxon>Burkholderiales</taxon>
        <taxon>Oxalobacteraceae</taxon>
        <taxon>Telluria group</taxon>
        <taxon>Massilia</taxon>
    </lineage>
</organism>
<comment type="caution">
    <text evidence="4">The sequence shown here is derived from an EMBL/GenBank/DDBJ whole genome shotgun (WGS) entry which is preliminary data.</text>
</comment>
<dbReference type="Gene3D" id="1.20.1260.10">
    <property type="match status" value="1"/>
</dbReference>
<evidence type="ECO:0000259" key="3">
    <source>
        <dbReference type="Pfam" id="PF13628"/>
    </source>
</evidence>
<keyword evidence="2" id="KW-0732">Signal</keyword>
<feature type="domain" description="DUF4142" evidence="3">
    <location>
        <begin position="68"/>
        <end position="204"/>
    </location>
</feature>
<dbReference type="EMBL" id="JAHYBX010000012">
    <property type="protein sequence ID" value="MCA1858191.1"/>
    <property type="molecule type" value="Genomic_DNA"/>
</dbReference>
<evidence type="ECO:0000313" key="5">
    <source>
        <dbReference type="Proteomes" id="UP001198602"/>
    </source>
</evidence>
<dbReference type="Pfam" id="PF13628">
    <property type="entry name" value="DUF4142"/>
    <property type="match status" value="1"/>
</dbReference>
<dbReference type="PANTHER" id="PTHR38593:SF1">
    <property type="entry name" value="BLR2558 PROTEIN"/>
    <property type="match status" value="1"/>
</dbReference>
<dbReference type="PANTHER" id="PTHR38593">
    <property type="entry name" value="BLR2558 PROTEIN"/>
    <property type="match status" value="1"/>
</dbReference>
<feature type="signal peptide" evidence="2">
    <location>
        <begin position="1"/>
        <end position="27"/>
    </location>
</feature>
<proteinExistence type="predicted"/>
<feature type="region of interest" description="Disordered" evidence="1">
    <location>
        <begin position="210"/>
        <end position="236"/>
    </location>
</feature>
<feature type="chain" id="PRO_5046701258" evidence="2">
    <location>
        <begin position="28"/>
        <end position="236"/>
    </location>
</feature>
<feature type="region of interest" description="Disordered" evidence="1">
    <location>
        <begin position="24"/>
        <end position="66"/>
    </location>
</feature>
<keyword evidence="5" id="KW-1185">Reference proteome</keyword>
<evidence type="ECO:0000256" key="1">
    <source>
        <dbReference type="SAM" id="MobiDB-lite"/>
    </source>
</evidence>
<dbReference type="InterPro" id="IPR025419">
    <property type="entry name" value="DUF4142"/>
</dbReference>
<dbReference type="InterPro" id="IPR012347">
    <property type="entry name" value="Ferritin-like"/>
</dbReference>
<accession>A0ABS7YEQ5</accession>
<gene>
    <name evidence="4" type="ORF">LE190_19975</name>
</gene>
<feature type="compositionally biased region" description="Low complexity" evidence="1">
    <location>
        <begin position="24"/>
        <end position="62"/>
    </location>
</feature>
<reference evidence="4 5" key="1">
    <citation type="submission" date="2021-07" db="EMBL/GenBank/DDBJ databases">
        <title>Characterization of Violacein-producing bacteria and related species.</title>
        <authorList>
            <person name="Wilson H.S."/>
            <person name="De Leon M.E."/>
        </authorList>
    </citation>
    <scope>NUCLEOTIDE SEQUENCE [LARGE SCALE GENOMIC DNA]</scope>
    <source>
        <strain evidence="4 5">HSC-2F05</strain>
    </source>
</reference>
<evidence type="ECO:0000256" key="2">
    <source>
        <dbReference type="SAM" id="SignalP"/>
    </source>
</evidence>
<sequence length="236" mass="25069">MQKTPRIHSALTLAVAGALFAAGAAQAQPPAQPQAKNPAPSQAQAQVPAQAAQPAGAPAKPAGKLERSDRNALIDMAQSNMAEIANARLALAKGVNPEIKAYAQRMLDEHGKTLAEVQALAQAKGVELPKELNVKYKAKGALLQTLSGDIFDRTYMKQSGRRDHRVTHEQLKDNLEKIKDPDIKALATKMRPVVEQHLLAADELIARTARNATGTAGTPGNDTSTATGKEPTPMKK</sequence>
<dbReference type="RefSeq" id="WP_225240354.1">
    <property type="nucleotide sequence ID" value="NZ_JAHYBX010000012.1"/>
</dbReference>
<protein>
    <submittedName>
        <fullName evidence="4">DUF4142 domain-containing protein</fullName>
    </submittedName>
</protein>
<dbReference type="Proteomes" id="UP001198602">
    <property type="component" value="Unassembled WGS sequence"/>
</dbReference>